<accession>A0A497JH42</accession>
<comment type="caution">
    <text evidence="1">The sequence shown here is derived from an EMBL/GenBank/DDBJ whole genome shotgun (WGS) entry which is preliminary data.</text>
</comment>
<evidence type="ECO:0000313" key="2">
    <source>
        <dbReference type="Proteomes" id="UP000277633"/>
    </source>
</evidence>
<name>A0A497JH42_9ARCH</name>
<reference evidence="1 2" key="1">
    <citation type="submission" date="2018-06" db="EMBL/GenBank/DDBJ databases">
        <title>Extensive metabolic versatility and redundancy in microbially diverse, dynamic hydrothermal sediments.</title>
        <authorList>
            <person name="Dombrowski N."/>
            <person name="Teske A."/>
            <person name="Baker B.J."/>
        </authorList>
    </citation>
    <scope>NUCLEOTIDE SEQUENCE [LARGE SCALE GENOMIC DNA]</scope>
    <source>
        <strain evidence="1">B9_G13</strain>
    </source>
</reference>
<protein>
    <submittedName>
        <fullName evidence="1">Uncharacterized protein</fullName>
    </submittedName>
</protein>
<sequence>MEKIKLTKKSLNELEESIRKGAFNKVIFIFPKKSDILLSSAAEKLHNIIDECIFQNVDVVVENIPYCFLVGYKRYLKEVESDEKIKPEKCKECKHYEKCSGIWKEYIERYGDKEIMPITGKYLITDNERCMIEILLKVRQATTKQLLELKNSPEFKDICAHCVGSDDVMLTGKNLIEKGVVVREFGASGYIWSLNKEHTLVKKVQGHGLE</sequence>
<dbReference type="EMBL" id="QMWO01000002">
    <property type="protein sequence ID" value="RLG70457.1"/>
    <property type="molecule type" value="Genomic_DNA"/>
</dbReference>
<organism evidence="1 2">
    <name type="scientific">Candidatus Iainarchaeum sp</name>
    <dbReference type="NCBI Taxonomy" id="3101447"/>
    <lineage>
        <taxon>Archaea</taxon>
        <taxon>Candidatus Iainarchaeota</taxon>
        <taxon>Candidatus Iainarchaeia</taxon>
        <taxon>Candidatus Iainarchaeales</taxon>
        <taxon>Candidatus Iainarchaeaceae</taxon>
        <taxon>Candidatus Iainarchaeum</taxon>
    </lineage>
</organism>
<dbReference type="AlphaFoldDB" id="A0A497JH42"/>
<gene>
    <name evidence="1" type="ORF">DRO07_00135</name>
</gene>
<evidence type="ECO:0000313" key="1">
    <source>
        <dbReference type="EMBL" id="RLG70457.1"/>
    </source>
</evidence>
<proteinExistence type="predicted"/>
<dbReference type="Proteomes" id="UP000277633">
    <property type="component" value="Unassembled WGS sequence"/>
</dbReference>